<evidence type="ECO:0000256" key="7">
    <source>
        <dbReference type="SAM" id="Phobius"/>
    </source>
</evidence>
<dbReference type="GO" id="GO:0005509">
    <property type="term" value="F:calcium ion binding"/>
    <property type="evidence" value="ECO:0007669"/>
    <property type="project" value="InterPro"/>
</dbReference>
<evidence type="ECO:0000256" key="4">
    <source>
        <dbReference type="ARBA" id="ARBA00022989"/>
    </source>
</evidence>
<dbReference type="GO" id="GO:0001518">
    <property type="term" value="C:voltage-gated sodium channel complex"/>
    <property type="evidence" value="ECO:0007669"/>
    <property type="project" value="TreeGrafter"/>
</dbReference>
<dbReference type="InterPro" id="IPR005821">
    <property type="entry name" value="Ion_trans_dom"/>
</dbReference>
<feature type="transmembrane region" description="Helical" evidence="7">
    <location>
        <begin position="270"/>
        <end position="295"/>
    </location>
</feature>
<dbReference type="GO" id="GO:0005248">
    <property type="term" value="F:voltage-gated sodium channel activity"/>
    <property type="evidence" value="ECO:0007669"/>
    <property type="project" value="TreeGrafter"/>
</dbReference>
<accession>A0A1Q9CFX8</accession>
<keyword evidence="5 7" id="KW-0472">Membrane</keyword>
<dbReference type="Proteomes" id="UP000186817">
    <property type="component" value="Unassembled WGS sequence"/>
</dbReference>
<evidence type="ECO:0000256" key="5">
    <source>
        <dbReference type="ARBA" id="ARBA00023136"/>
    </source>
</evidence>
<dbReference type="InterPro" id="IPR002048">
    <property type="entry name" value="EF_hand_dom"/>
</dbReference>
<dbReference type="CDD" id="cd00051">
    <property type="entry name" value="EFh"/>
    <property type="match status" value="1"/>
</dbReference>
<keyword evidence="3" id="KW-0106">Calcium</keyword>
<keyword evidence="10" id="KW-1185">Reference proteome</keyword>
<protein>
    <submittedName>
        <fullName evidence="9">Voltage-dependent T-type calcium channel subunit alpha-1I</fullName>
    </submittedName>
</protein>
<feature type="compositionally biased region" description="Polar residues" evidence="6">
    <location>
        <begin position="1"/>
        <end position="10"/>
    </location>
</feature>
<comment type="subcellular location">
    <subcellularLocation>
        <location evidence="1">Membrane</location>
        <topology evidence="1">Multi-pass membrane protein</topology>
    </subcellularLocation>
</comment>
<evidence type="ECO:0000313" key="9">
    <source>
        <dbReference type="EMBL" id="OLP81832.1"/>
    </source>
</evidence>
<evidence type="ECO:0000313" key="10">
    <source>
        <dbReference type="Proteomes" id="UP000186817"/>
    </source>
</evidence>
<keyword evidence="4 7" id="KW-1133">Transmembrane helix</keyword>
<dbReference type="InterPro" id="IPR011992">
    <property type="entry name" value="EF-hand-dom_pair"/>
</dbReference>
<dbReference type="InterPro" id="IPR027359">
    <property type="entry name" value="Volt_channel_dom_sf"/>
</dbReference>
<dbReference type="PANTHER" id="PTHR10037">
    <property type="entry name" value="VOLTAGE-GATED CATION CHANNEL CALCIUM AND SODIUM"/>
    <property type="match status" value="1"/>
</dbReference>
<dbReference type="PROSITE" id="PS00018">
    <property type="entry name" value="EF_HAND_1"/>
    <property type="match status" value="1"/>
</dbReference>
<feature type="compositionally biased region" description="Low complexity" evidence="6">
    <location>
        <begin position="71"/>
        <end position="86"/>
    </location>
</feature>
<feature type="region of interest" description="Disordered" evidence="6">
    <location>
        <begin position="1"/>
        <end position="20"/>
    </location>
</feature>
<sequence length="565" mass="63434">MTLPSPSQTLESHEPSGATKAFSETLRKLWEVHAADLQRLHDENQRLLARLDVFEGCQSPEKDQKRDSSIPDDVPSVSSVTASDVPAARPVPANRTAWLPVVSSQSGIRKSGLFESTAIEMSSDFWFTVTRITRHPMFDIVVACIIFLNTIAMAIEAQWQGLSVGASINFGKIDPGYVASWTSAEQSFVWIGFAFGFVYVLELMLKLAGQRRSFFKFAWNWVDLVIILFWLIDITAGAILPVDATLLRVARLVRLLRLVQLMQAIKSLDALYIITTALSGSLSILAWACVLFFFLQMGLALLVNGYLTQYYFNDASISEANRQAVFEYFGTFSRSIYSMFEITLANWPPASRLLAENVSEWFMLFGVLHKLTIGFAVVSVVNGVFMQETFNVAASDDRVMIQKRKRIFQLHRLKMERFFHLADKSSDGAIDIDEFREMTEHKEVSAWLQAMELDVSDPDKLFLLIDSSRRDGRITLEELIRGVGRLKGSAKSLDVACMLEEVAKLHDLIVSQGFRPMPVAQSSPADFLAKARSKTTRLRDALGAKSTTSADGRQFSEWLRSTEDI</sequence>
<dbReference type="AlphaFoldDB" id="A0A1Q9CFX8"/>
<gene>
    <name evidence="9" type="primary">Cacna1i</name>
    <name evidence="9" type="ORF">AK812_SmicGene37581</name>
</gene>
<dbReference type="OrthoDB" id="418737at2759"/>
<reference evidence="9 10" key="1">
    <citation type="submission" date="2016-02" db="EMBL/GenBank/DDBJ databases">
        <title>Genome analysis of coral dinoflagellate symbionts highlights evolutionary adaptations to a symbiotic lifestyle.</title>
        <authorList>
            <person name="Aranda M."/>
            <person name="Li Y."/>
            <person name="Liew Y.J."/>
            <person name="Baumgarten S."/>
            <person name="Simakov O."/>
            <person name="Wilson M."/>
            <person name="Piel J."/>
            <person name="Ashoor H."/>
            <person name="Bougouffa S."/>
            <person name="Bajic V.B."/>
            <person name="Ryu T."/>
            <person name="Ravasi T."/>
            <person name="Bayer T."/>
            <person name="Micklem G."/>
            <person name="Kim H."/>
            <person name="Bhak J."/>
            <person name="Lajeunesse T.C."/>
            <person name="Voolstra C.R."/>
        </authorList>
    </citation>
    <scope>NUCLEOTIDE SEQUENCE [LARGE SCALE GENOMIC DNA]</scope>
    <source>
        <strain evidence="9 10">CCMP2467</strain>
    </source>
</reference>
<dbReference type="PANTHER" id="PTHR10037:SF62">
    <property type="entry name" value="SODIUM CHANNEL PROTEIN 60E"/>
    <property type="match status" value="1"/>
</dbReference>
<feature type="domain" description="EF-hand" evidence="8">
    <location>
        <begin position="410"/>
        <end position="445"/>
    </location>
</feature>
<evidence type="ECO:0000259" key="8">
    <source>
        <dbReference type="PROSITE" id="PS50222"/>
    </source>
</evidence>
<dbReference type="EMBL" id="LSRX01001246">
    <property type="protein sequence ID" value="OLP81832.1"/>
    <property type="molecule type" value="Genomic_DNA"/>
</dbReference>
<dbReference type="Gene3D" id="1.20.120.350">
    <property type="entry name" value="Voltage-gated potassium channels. Chain C"/>
    <property type="match status" value="1"/>
</dbReference>
<comment type="caution">
    <text evidence="9">The sequence shown here is derived from an EMBL/GenBank/DDBJ whole genome shotgun (WGS) entry which is preliminary data.</text>
</comment>
<feature type="transmembrane region" description="Helical" evidence="7">
    <location>
        <begin position="217"/>
        <end position="240"/>
    </location>
</feature>
<name>A0A1Q9CFX8_SYMMI</name>
<feature type="region of interest" description="Disordered" evidence="6">
    <location>
        <begin position="59"/>
        <end position="86"/>
    </location>
</feature>
<dbReference type="Pfam" id="PF00520">
    <property type="entry name" value="Ion_trans"/>
    <property type="match status" value="1"/>
</dbReference>
<dbReference type="Gene3D" id="1.10.238.10">
    <property type="entry name" value="EF-hand"/>
    <property type="match status" value="1"/>
</dbReference>
<dbReference type="PROSITE" id="PS50222">
    <property type="entry name" value="EF_HAND_2"/>
    <property type="match status" value="1"/>
</dbReference>
<dbReference type="InterPro" id="IPR018247">
    <property type="entry name" value="EF_Hand_1_Ca_BS"/>
</dbReference>
<feature type="transmembrane region" description="Helical" evidence="7">
    <location>
        <begin position="187"/>
        <end position="205"/>
    </location>
</feature>
<dbReference type="SUPFAM" id="SSF47473">
    <property type="entry name" value="EF-hand"/>
    <property type="match status" value="1"/>
</dbReference>
<evidence type="ECO:0000256" key="1">
    <source>
        <dbReference type="ARBA" id="ARBA00004141"/>
    </source>
</evidence>
<evidence type="ECO:0000256" key="2">
    <source>
        <dbReference type="ARBA" id="ARBA00022692"/>
    </source>
</evidence>
<organism evidence="9 10">
    <name type="scientific">Symbiodinium microadriaticum</name>
    <name type="common">Dinoflagellate</name>
    <name type="synonym">Zooxanthella microadriatica</name>
    <dbReference type="NCBI Taxonomy" id="2951"/>
    <lineage>
        <taxon>Eukaryota</taxon>
        <taxon>Sar</taxon>
        <taxon>Alveolata</taxon>
        <taxon>Dinophyceae</taxon>
        <taxon>Suessiales</taxon>
        <taxon>Symbiodiniaceae</taxon>
        <taxon>Symbiodinium</taxon>
    </lineage>
</organism>
<feature type="transmembrane region" description="Helical" evidence="7">
    <location>
        <begin position="361"/>
        <end position="385"/>
    </location>
</feature>
<evidence type="ECO:0000256" key="3">
    <source>
        <dbReference type="ARBA" id="ARBA00022837"/>
    </source>
</evidence>
<keyword evidence="2 7" id="KW-0812">Transmembrane</keyword>
<feature type="compositionally biased region" description="Basic and acidic residues" evidence="6">
    <location>
        <begin position="60"/>
        <end position="69"/>
    </location>
</feature>
<feature type="transmembrane region" description="Helical" evidence="7">
    <location>
        <begin position="137"/>
        <end position="155"/>
    </location>
</feature>
<dbReference type="InterPro" id="IPR043203">
    <property type="entry name" value="VGCC_Ca_Na"/>
</dbReference>
<evidence type="ECO:0000256" key="6">
    <source>
        <dbReference type="SAM" id="MobiDB-lite"/>
    </source>
</evidence>
<proteinExistence type="predicted"/>
<dbReference type="SUPFAM" id="SSF81324">
    <property type="entry name" value="Voltage-gated potassium channels"/>
    <property type="match status" value="1"/>
</dbReference>